<dbReference type="PROSITE" id="PS50110">
    <property type="entry name" value="RESPONSE_REGULATORY"/>
    <property type="match status" value="1"/>
</dbReference>
<dbReference type="InterPro" id="IPR011006">
    <property type="entry name" value="CheY-like_superfamily"/>
</dbReference>
<reference evidence="3 4" key="1">
    <citation type="submission" date="2016-07" db="EMBL/GenBank/DDBJ databases">
        <title>Draft genome of Scalindua rubra, obtained from a brine-seawater interface in the Red Sea, sheds light on salt adaptation in anammox bacteria.</title>
        <authorList>
            <person name="Speth D.R."/>
            <person name="Lagkouvardos I."/>
            <person name="Wang Y."/>
            <person name="Qian P.-Y."/>
            <person name="Dutilh B.E."/>
            <person name="Jetten M.S."/>
        </authorList>
    </citation>
    <scope>NUCLEOTIDE SEQUENCE [LARGE SCALE GENOMIC DNA]</scope>
    <source>
        <strain evidence="3">BSI-1</strain>
    </source>
</reference>
<dbReference type="SMART" id="SM00448">
    <property type="entry name" value="REC"/>
    <property type="match status" value="1"/>
</dbReference>
<feature type="modified residue" description="4-aspartylphosphate" evidence="1">
    <location>
        <position position="53"/>
    </location>
</feature>
<organism evidence="3 4">
    <name type="scientific">Candidatus Scalindua rubra</name>
    <dbReference type="NCBI Taxonomy" id="1872076"/>
    <lineage>
        <taxon>Bacteria</taxon>
        <taxon>Pseudomonadati</taxon>
        <taxon>Planctomycetota</taxon>
        <taxon>Candidatus Brocadiia</taxon>
        <taxon>Candidatus Brocadiales</taxon>
        <taxon>Candidatus Scalinduaceae</taxon>
        <taxon>Candidatus Scalindua</taxon>
    </lineage>
</organism>
<evidence type="ECO:0000313" key="4">
    <source>
        <dbReference type="Proteomes" id="UP000094056"/>
    </source>
</evidence>
<comment type="caution">
    <text evidence="3">The sequence shown here is derived from an EMBL/GenBank/DDBJ whole genome shotgun (WGS) entry which is preliminary data.</text>
</comment>
<dbReference type="PATRIC" id="fig|1872076.5.peg.781"/>
<sequence length="121" mass="13439">MKKVLIVDDASVVRMMIKKVLKHDDFEIVGEASNGIDALAKYKELRPDVVTMDITMPETDGIQATKDIIAFDEDAKVVIVSGINQKEMLWQAIKAGASSYIVKPFENERVISTLNEVLATQ</sequence>
<proteinExistence type="predicted"/>
<dbReference type="PANTHER" id="PTHR43228:SF1">
    <property type="entry name" value="TWO-COMPONENT RESPONSE REGULATOR ARR22"/>
    <property type="match status" value="1"/>
</dbReference>
<evidence type="ECO:0000256" key="1">
    <source>
        <dbReference type="PROSITE-ProRule" id="PRU00169"/>
    </source>
</evidence>
<dbReference type="Pfam" id="PF00072">
    <property type="entry name" value="Response_reg"/>
    <property type="match status" value="1"/>
</dbReference>
<protein>
    <submittedName>
        <fullName evidence="3">Response regulator</fullName>
    </submittedName>
</protein>
<accession>A0A1E3XF42</accession>
<dbReference type="SUPFAM" id="SSF52172">
    <property type="entry name" value="CheY-like"/>
    <property type="match status" value="1"/>
</dbReference>
<dbReference type="Gene3D" id="3.40.50.2300">
    <property type="match status" value="1"/>
</dbReference>
<dbReference type="EMBL" id="MAYW01000011">
    <property type="protein sequence ID" value="ODS34200.1"/>
    <property type="molecule type" value="Genomic_DNA"/>
</dbReference>
<gene>
    <name evidence="3" type="ORF">SCARUB_00676</name>
</gene>
<dbReference type="PANTHER" id="PTHR43228">
    <property type="entry name" value="TWO-COMPONENT RESPONSE REGULATOR"/>
    <property type="match status" value="1"/>
</dbReference>
<feature type="domain" description="Response regulatory" evidence="2">
    <location>
        <begin position="3"/>
        <end position="118"/>
    </location>
</feature>
<evidence type="ECO:0000313" key="3">
    <source>
        <dbReference type="EMBL" id="ODS34200.1"/>
    </source>
</evidence>
<dbReference type="InterPro" id="IPR001789">
    <property type="entry name" value="Sig_transdc_resp-reg_receiver"/>
</dbReference>
<dbReference type="InterPro" id="IPR052048">
    <property type="entry name" value="ST_Response_Regulator"/>
</dbReference>
<dbReference type="Proteomes" id="UP000094056">
    <property type="component" value="Unassembled WGS sequence"/>
</dbReference>
<name>A0A1E3XF42_9BACT</name>
<dbReference type="GO" id="GO:0000160">
    <property type="term" value="P:phosphorelay signal transduction system"/>
    <property type="evidence" value="ECO:0007669"/>
    <property type="project" value="InterPro"/>
</dbReference>
<evidence type="ECO:0000259" key="2">
    <source>
        <dbReference type="PROSITE" id="PS50110"/>
    </source>
</evidence>
<dbReference type="AlphaFoldDB" id="A0A1E3XF42"/>
<keyword evidence="1" id="KW-0597">Phosphoprotein</keyword>